<dbReference type="EMBL" id="AZEC01000034">
    <property type="protein sequence ID" value="KRL07207.1"/>
    <property type="molecule type" value="Genomic_DNA"/>
</dbReference>
<sequence>MADFDEVKKLFENTTKFRIRGSEEFNRAIDHVVGQLVDSFTLLENGSYGSAVFLSITAMEETAKTTYAISLPYDPETKKKKEHLVNHTEKHNLAISPVFQLGSRLPDTIGAEKVEEMIEWTHTKQLLEIRNKAVYWEPVEENPTFPNDVFDKRFAQELLMFAIESFDDNLVGFSNYSIELSDKTDDLFDKIRQSYILN</sequence>
<comment type="caution">
    <text evidence="1">The sequence shown here is derived from an EMBL/GenBank/DDBJ whole genome shotgun (WGS) entry which is preliminary data.</text>
</comment>
<dbReference type="NCBIfam" id="TIGR04498">
    <property type="entry name" value="AbiV_defense"/>
    <property type="match status" value="1"/>
</dbReference>
<dbReference type="OrthoDB" id="2339983at2"/>
<dbReference type="Pfam" id="PF18728">
    <property type="entry name" value="HEPN_AbiV"/>
    <property type="match status" value="1"/>
</dbReference>
<dbReference type="Proteomes" id="UP000051330">
    <property type="component" value="Unassembled WGS sequence"/>
</dbReference>
<evidence type="ECO:0000313" key="1">
    <source>
        <dbReference type="EMBL" id="KRL07207.1"/>
    </source>
</evidence>
<name>A0A0R1MGI9_9LACO</name>
<keyword evidence="2" id="KW-1185">Reference proteome</keyword>
<dbReference type="AlphaFoldDB" id="A0A0R1MGI9"/>
<accession>A0A0R1MGI9</accession>
<protein>
    <recommendedName>
        <fullName evidence="3">AbiV family abortive infection protein</fullName>
    </recommendedName>
</protein>
<dbReference type="RefSeq" id="WP_056988705.1">
    <property type="nucleotide sequence ID" value="NZ_AZEC01000034.1"/>
</dbReference>
<dbReference type="PATRIC" id="fig|1423792.3.peg.2083"/>
<gene>
    <name evidence="1" type="ORF">FD09_GL002050</name>
</gene>
<evidence type="ECO:0000313" key="2">
    <source>
        <dbReference type="Proteomes" id="UP000051330"/>
    </source>
</evidence>
<reference evidence="1 2" key="1">
    <citation type="journal article" date="2015" name="Genome Announc.">
        <title>Expanding the biotechnology potential of lactobacilli through comparative genomics of 213 strains and associated genera.</title>
        <authorList>
            <person name="Sun Z."/>
            <person name="Harris H.M."/>
            <person name="McCann A."/>
            <person name="Guo C."/>
            <person name="Argimon S."/>
            <person name="Zhang W."/>
            <person name="Yang X."/>
            <person name="Jeffery I.B."/>
            <person name="Cooney J.C."/>
            <person name="Kagawa T.F."/>
            <person name="Liu W."/>
            <person name="Song Y."/>
            <person name="Salvetti E."/>
            <person name="Wrobel A."/>
            <person name="Rasinkangas P."/>
            <person name="Parkhill J."/>
            <person name="Rea M.C."/>
            <person name="O'Sullivan O."/>
            <person name="Ritari J."/>
            <person name="Douillard F.P."/>
            <person name="Paul Ross R."/>
            <person name="Yang R."/>
            <person name="Briner A.E."/>
            <person name="Felis G.E."/>
            <person name="de Vos W.M."/>
            <person name="Barrangou R."/>
            <person name="Klaenhammer T.R."/>
            <person name="Caufield P.W."/>
            <person name="Cui Y."/>
            <person name="Zhang H."/>
            <person name="O'Toole P.W."/>
        </authorList>
    </citation>
    <scope>NUCLEOTIDE SEQUENCE [LARGE SCALE GENOMIC DNA]</scope>
    <source>
        <strain evidence="1 2">DSM 12744</strain>
    </source>
</reference>
<evidence type="ECO:0008006" key="3">
    <source>
        <dbReference type="Google" id="ProtNLM"/>
    </source>
</evidence>
<organism evidence="1 2">
    <name type="scientific">Schleiferilactobacillus perolens DSM 12744</name>
    <dbReference type="NCBI Taxonomy" id="1423792"/>
    <lineage>
        <taxon>Bacteria</taxon>
        <taxon>Bacillati</taxon>
        <taxon>Bacillota</taxon>
        <taxon>Bacilli</taxon>
        <taxon>Lactobacillales</taxon>
        <taxon>Lactobacillaceae</taxon>
        <taxon>Schleiferilactobacillus</taxon>
    </lineage>
</organism>
<dbReference type="InterPro" id="IPR030987">
    <property type="entry name" value="AbiV"/>
</dbReference>
<proteinExistence type="predicted"/>